<dbReference type="InterPro" id="IPR048333">
    <property type="entry name" value="HA2_WH"/>
</dbReference>
<feature type="region of interest" description="Disordered" evidence="11">
    <location>
        <begin position="377"/>
        <end position="397"/>
    </location>
</feature>
<comment type="subcellular location">
    <subcellularLocation>
        <location evidence="1">Nucleus</location>
        <location evidence="1">Nucleolus</location>
    </subcellularLocation>
</comment>
<dbReference type="GO" id="GO:0000462">
    <property type="term" value="P:maturation of SSU-rRNA from tricistronic rRNA transcript (SSU-rRNA, 5.8S rRNA, LSU-rRNA)"/>
    <property type="evidence" value="ECO:0007669"/>
    <property type="project" value="TreeGrafter"/>
</dbReference>
<dbReference type="FunFam" id="3.40.50.300:FF:003770">
    <property type="entry name" value="ATP-dependent RNA helicase DHR1, putative"/>
    <property type="match status" value="1"/>
</dbReference>
<evidence type="ECO:0000259" key="12">
    <source>
        <dbReference type="PROSITE" id="PS51192"/>
    </source>
</evidence>
<dbReference type="Pfam" id="PF07717">
    <property type="entry name" value="OB_NTP_bind"/>
    <property type="match status" value="1"/>
</dbReference>
<dbReference type="InterPro" id="IPR011709">
    <property type="entry name" value="DEAD-box_helicase_OB_fold"/>
</dbReference>
<evidence type="ECO:0000256" key="11">
    <source>
        <dbReference type="SAM" id="MobiDB-lite"/>
    </source>
</evidence>
<dbReference type="PANTHER" id="PTHR18934:SF99">
    <property type="entry name" value="ATP-DEPENDENT RNA HELICASE DHX37-RELATED"/>
    <property type="match status" value="1"/>
</dbReference>
<comment type="similarity">
    <text evidence="2">Belongs to the DEAD box helicase family. DEAH subfamily.</text>
</comment>
<keyword evidence="6 14" id="KW-0347">Helicase</keyword>
<keyword evidence="9" id="KW-0539">Nucleus</keyword>
<gene>
    <name evidence="14" type="primary">ECM16</name>
    <name evidence="14" type="ordered locus">PP7435_Chr3-2381</name>
</gene>
<feature type="region of interest" description="Disordered" evidence="11">
    <location>
        <begin position="204"/>
        <end position="223"/>
    </location>
</feature>
<feature type="compositionally biased region" description="Acidic residues" evidence="11">
    <location>
        <begin position="972"/>
        <end position="982"/>
    </location>
</feature>
<dbReference type="FunFam" id="3.40.50.300:FF:000637">
    <property type="entry name" value="ATP-dependent RNA helicase DHX37/DHR1"/>
    <property type="match status" value="1"/>
</dbReference>
<dbReference type="Gene3D" id="1.20.120.1080">
    <property type="match status" value="1"/>
</dbReference>
<dbReference type="CDD" id="cd17982">
    <property type="entry name" value="DEXHc_DHX37"/>
    <property type="match status" value="1"/>
</dbReference>
<dbReference type="InterPro" id="IPR014001">
    <property type="entry name" value="Helicase_ATP-bd"/>
</dbReference>
<keyword evidence="8" id="KW-0694">RNA-binding</keyword>
<feature type="region of interest" description="Disordered" evidence="11">
    <location>
        <begin position="168"/>
        <end position="199"/>
    </location>
</feature>
<dbReference type="Pfam" id="PF00271">
    <property type="entry name" value="Helicase_C"/>
    <property type="match status" value="1"/>
</dbReference>
<evidence type="ECO:0000256" key="1">
    <source>
        <dbReference type="ARBA" id="ARBA00004604"/>
    </source>
</evidence>
<dbReference type="GO" id="GO:0005524">
    <property type="term" value="F:ATP binding"/>
    <property type="evidence" value="ECO:0007669"/>
    <property type="project" value="UniProtKB-KW"/>
</dbReference>
<evidence type="ECO:0000256" key="4">
    <source>
        <dbReference type="ARBA" id="ARBA00022741"/>
    </source>
</evidence>
<dbReference type="PROSITE" id="PS51194">
    <property type="entry name" value="HELICASE_CTER"/>
    <property type="match status" value="1"/>
</dbReference>
<dbReference type="Pfam" id="PF21010">
    <property type="entry name" value="HA2_C"/>
    <property type="match status" value="1"/>
</dbReference>
<evidence type="ECO:0000256" key="2">
    <source>
        <dbReference type="ARBA" id="ARBA00008792"/>
    </source>
</evidence>
<feature type="domain" description="Helicase ATP-binding" evidence="12">
    <location>
        <begin position="437"/>
        <end position="615"/>
    </location>
</feature>
<dbReference type="SMART" id="SM00847">
    <property type="entry name" value="HA2"/>
    <property type="match status" value="1"/>
</dbReference>
<feature type="region of interest" description="Disordered" evidence="11">
    <location>
        <begin position="968"/>
        <end position="995"/>
    </location>
</feature>
<feature type="compositionally biased region" description="Basic and acidic residues" evidence="11">
    <location>
        <begin position="60"/>
        <end position="88"/>
    </location>
</feature>
<dbReference type="GO" id="GO:0016787">
    <property type="term" value="F:hydrolase activity"/>
    <property type="evidence" value="ECO:0007669"/>
    <property type="project" value="UniProtKB-KW"/>
</dbReference>
<dbReference type="Pfam" id="PF04408">
    <property type="entry name" value="WHD_HA2"/>
    <property type="match status" value="1"/>
</dbReference>
<feature type="compositionally biased region" description="Basic and acidic residues" evidence="11">
    <location>
        <begin position="377"/>
        <end position="389"/>
    </location>
</feature>
<keyword evidence="4" id="KW-0547">Nucleotide-binding</keyword>
<evidence type="ECO:0000256" key="7">
    <source>
        <dbReference type="ARBA" id="ARBA00022840"/>
    </source>
</evidence>
<reference evidence="14 15" key="2">
    <citation type="journal article" date="2016" name="FEMS Yeast Res.">
        <title>Curation of the genome annotation of Pichia pastoris (Komagataella phaffii) CBS7435 from gene level to protein function.</title>
        <authorList>
            <person name="Valli M."/>
            <person name="Tatto N.E."/>
            <person name="Peymann A."/>
            <person name="Gruber C."/>
            <person name="Landes N."/>
            <person name="Ekker H."/>
            <person name="Thallinger G.G."/>
            <person name="Mattanovich D."/>
            <person name="Gasser B."/>
            <person name="Graf A.B."/>
        </authorList>
    </citation>
    <scope>GENOME REANNOTATION</scope>
    <source>
        <strain evidence="14 15">ATCC 76273 / CBS 7435 / CECT 11047 / NRRL Y-11430 / Wegner 21-1</strain>
    </source>
</reference>
<evidence type="ECO:0000256" key="6">
    <source>
        <dbReference type="ARBA" id="ARBA00022806"/>
    </source>
</evidence>
<keyword evidence="15" id="KW-1185">Reference proteome</keyword>
<evidence type="ECO:0000259" key="13">
    <source>
        <dbReference type="PROSITE" id="PS51194"/>
    </source>
</evidence>
<evidence type="ECO:0000313" key="14">
    <source>
        <dbReference type="EMBL" id="SCV12270.1"/>
    </source>
</evidence>
<dbReference type="EMBL" id="FR839630">
    <property type="protein sequence ID" value="SCV12270.1"/>
    <property type="molecule type" value="Genomic_DNA"/>
</dbReference>
<dbReference type="InterPro" id="IPR027417">
    <property type="entry name" value="P-loop_NTPase"/>
</dbReference>
<dbReference type="Gene3D" id="3.40.50.300">
    <property type="entry name" value="P-loop containing nucleotide triphosphate hydrolases"/>
    <property type="match status" value="2"/>
</dbReference>
<feature type="compositionally biased region" description="Acidic residues" evidence="11">
    <location>
        <begin position="259"/>
        <end position="278"/>
    </location>
</feature>
<accession>A0A1G4KQI7</accession>
<dbReference type="InterPro" id="IPR002464">
    <property type="entry name" value="DNA/RNA_helicase_DEAH_CS"/>
</dbReference>
<dbReference type="CDD" id="cd18791">
    <property type="entry name" value="SF2_C_RHA"/>
    <property type="match status" value="1"/>
</dbReference>
<dbReference type="PROSITE" id="PS51192">
    <property type="entry name" value="HELICASE_ATP_BIND_1"/>
    <property type="match status" value="1"/>
</dbReference>
<dbReference type="Pfam" id="PF00270">
    <property type="entry name" value="DEAD"/>
    <property type="match status" value="1"/>
</dbReference>
<dbReference type="SMART" id="SM00490">
    <property type="entry name" value="HELICc"/>
    <property type="match status" value="1"/>
</dbReference>
<feature type="compositionally biased region" description="Basic and acidic residues" evidence="11">
    <location>
        <begin position="184"/>
        <end position="194"/>
    </location>
</feature>
<feature type="domain" description="Helicase C-terminal" evidence="13">
    <location>
        <begin position="666"/>
        <end position="874"/>
    </location>
</feature>
<evidence type="ECO:0000256" key="3">
    <source>
        <dbReference type="ARBA" id="ARBA00012552"/>
    </source>
</evidence>
<sequence>MGKYRKRFNEKARSGMLLKQATLKRARNKQFFRQPDEIPEDSPDQNESKDEIVDTNAEYLKPETDKEKEERKRQMHEMLFEQHKESKVSRNKRKRMEKYIDHQLKREEKQILLQKLQETKFDTSLLQSSKRLGSSKLTRKEEIVEALSLEKQGRGNDRTNDILYEEREVKQWDEINDGDDISEDSGKDEKEDMAAARVSGFIDHRPTALGGTGSGFSFQNIPKVAKRKNEVIKKYNWRQRLEEEESKKKRQELENDFHDSDEDGNENENDSEVPDEASESSQPDGSGLDDEDDDFRGFSDNSDNENGFDQDNAIENLEDTSDSDSSTSEDSQHSSFEEDSDQTEIPTSSRGKSFKDWAESQLKEINGEANIIQTELPHRDYTPLDRPEDKEDDLEDSYIPIDGNNKRKVFYVTVNRSETIQNIRSKLPVFGEEYRIMEAIHNNDCVVICGETGSGKTTQVPQFLYESGYGHPDSETPGMIGITQPRRVAAVSMAERVGTELGDHGSKVGYQIRFDATIKEDTAVKFMTDGVLLREMMNDFLLLKYSAIIIDEAHERNINTDILIGMLSRILKLRAKYHEQDPSKFKKLKLIIMSATLRVSDFSENRVLFEVPPPILKVDARQFPVSIHFNRRTAFNYVEEAVRKSIKIHKNLPKGGILIFLTGQNEINQVVKKLRNQFPTGNSQESVPQVAVHPENAVVEPEEVDLDVNIAEMEDDYDSEGDREEGEEEGFTEELEEDQTSNDPLYVLPLYSLLPTREQMKVFKAPPNGARLCVVATNVAETSLTIPGIRYVVDCGRSKERRFNEDTGVQSFEVDWISKASADQRSGRAGRTGPGHCYRLYSSAVYENDFPQFSIPEILRMPIESVVLSMKSIGIDNIVNFPFPTPPDRNALSSAEKLLWYLGALTRDKKITSLGKTINFFPLSPRYSKVLITGNQHGCLPYLIAIMSALSVGDPFLYEHELGIDSRIQQKDEDDDSSDSDEDTKKERPVRESVEDIEARRNLRRKFNESRNQFSQLDKNSDAFRLLSVVCAAGHVPRDKLGQFYQENFVRPKIMEEIEKLRKQITHIVKVNTSKDRIGIVEEVDLKLGVPTKVQIAAMKQMIASGFIDQIAIRGDLASQDCSVTNKTAIMNIPYATLFPSKTYDQEDIDQFVYIHPSSIICSSASVPPDYLVYFSLNLGSNRRAVNKLRMKPLVNIAGKPLSNVAKSSGLITFSKPLEYPYAPKYITSQKRECYVIPRFGASIGSGGIGWDLPAMKVIQEKENGTWVVK</sequence>
<evidence type="ECO:0000313" key="15">
    <source>
        <dbReference type="Proteomes" id="UP000006853"/>
    </source>
</evidence>
<organism evidence="14 15">
    <name type="scientific">Komagataella phaffii (strain ATCC 76273 / CBS 7435 / CECT 11047 / NRRL Y-11430 / Wegner 21-1)</name>
    <name type="common">Yeast</name>
    <name type="synonym">Pichia pastoris</name>
    <dbReference type="NCBI Taxonomy" id="981350"/>
    <lineage>
        <taxon>Eukaryota</taxon>
        <taxon>Fungi</taxon>
        <taxon>Dikarya</taxon>
        <taxon>Ascomycota</taxon>
        <taxon>Saccharomycotina</taxon>
        <taxon>Pichiomycetes</taxon>
        <taxon>Pichiales</taxon>
        <taxon>Pichiaceae</taxon>
        <taxon>Komagataella</taxon>
    </lineage>
</organism>
<dbReference type="InterPro" id="IPR007502">
    <property type="entry name" value="Helicase-assoc_dom"/>
</dbReference>
<evidence type="ECO:0000256" key="8">
    <source>
        <dbReference type="ARBA" id="ARBA00022884"/>
    </source>
</evidence>
<dbReference type="SMART" id="SM00487">
    <property type="entry name" value="DEXDc"/>
    <property type="match status" value="1"/>
</dbReference>
<feature type="compositionally biased region" description="Basic and acidic residues" evidence="11">
    <location>
        <begin position="234"/>
        <end position="258"/>
    </location>
</feature>
<dbReference type="PANTHER" id="PTHR18934">
    <property type="entry name" value="ATP-DEPENDENT RNA HELICASE"/>
    <property type="match status" value="1"/>
</dbReference>
<feature type="region of interest" description="Disordered" evidence="11">
    <location>
        <begin position="714"/>
        <end position="739"/>
    </location>
</feature>
<feature type="compositionally biased region" description="Basic and acidic residues" evidence="11">
    <location>
        <begin position="983"/>
        <end position="995"/>
    </location>
</feature>
<dbReference type="Proteomes" id="UP000006853">
    <property type="component" value="Chromosome 3"/>
</dbReference>
<protein>
    <recommendedName>
        <fullName evidence="3">RNA helicase</fullName>
        <ecNumber evidence="3">3.6.4.13</ecNumber>
    </recommendedName>
</protein>
<name>A0A1G4KQI7_KOMPC</name>
<dbReference type="AlphaFoldDB" id="A0A1G4KQI7"/>
<dbReference type="GO" id="GO:1990904">
    <property type="term" value="C:ribonucleoprotein complex"/>
    <property type="evidence" value="ECO:0007669"/>
    <property type="project" value="UniProtKB-ARBA"/>
</dbReference>
<dbReference type="GO" id="GO:0003723">
    <property type="term" value="F:RNA binding"/>
    <property type="evidence" value="ECO:0007669"/>
    <property type="project" value="UniProtKB-KW"/>
</dbReference>
<dbReference type="InterPro" id="IPR001650">
    <property type="entry name" value="Helicase_C-like"/>
</dbReference>
<proteinExistence type="inferred from homology"/>
<keyword evidence="5" id="KW-0378">Hydrolase</keyword>
<feature type="region of interest" description="Disordered" evidence="11">
    <location>
        <begin position="234"/>
        <end position="355"/>
    </location>
</feature>
<reference evidence="14 15" key="1">
    <citation type="journal article" date="2011" name="J. Biotechnol.">
        <title>High-quality genome sequence of Pichia pastoris CBS7435.</title>
        <authorList>
            <person name="Kuberl A."/>
            <person name="Schneider J."/>
            <person name="Thallinger G.G."/>
            <person name="Anderl I."/>
            <person name="Wibberg D."/>
            <person name="Hajek T."/>
            <person name="Jaenicke S."/>
            <person name="Brinkrolf K."/>
            <person name="Goesmann A."/>
            <person name="Szczepanowski R."/>
            <person name="Puhler A."/>
            <person name="Schwab H."/>
            <person name="Glieder A."/>
            <person name="Pichler H."/>
        </authorList>
    </citation>
    <scope>NUCLEOTIDE SEQUENCE [LARGE SCALE GENOMIC DNA]</scope>
    <source>
        <strain evidence="15">ATCC 76273 / CBS 7435 / CECT 11047 / NRRL Y-11430 / Wegner 21-1</strain>
    </source>
</reference>
<evidence type="ECO:0000256" key="10">
    <source>
        <dbReference type="ARBA" id="ARBA00047984"/>
    </source>
</evidence>
<feature type="region of interest" description="Disordered" evidence="11">
    <location>
        <begin position="1"/>
        <end position="94"/>
    </location>
</feature>
<dbReference type="GO" id="GO:0005730">
    <property type="term" value="C:nucleolus"/>
    <property type="evidence" value="ECO:0007669"/>
    <property type="project" value="UniProtKB-SubCell"/>
</dbReference>
<evidence type="ECO:0000256" key="9">
    <source>
        <dbReference type="ARBA" id="ARBA00023242"/>
    </source>
</evidence>
<keyword evidence="7" id="KW-0067">ATP-binding</keyword>
<evidence type="ECO:0000256" key="5">
    <source>
        <dbReference type="ARBA" id="ARBA00022801"/>
    </source>
</evidence>
<feature type="compositionally biased region" description="Acidic residues" evidence="11">
    <location>
        <begin position="174"/>
        <end position="183"/>
    </location>
</feature>
<dbReference type="EC" id="3.6.4.13" evidence="3"/>
<dbReference type="PROSITE" id="PS00690">
    <property type="entry name" value="DEAH_ATP_HELICASE"/>
    <property type="match status" value="1"/>
</dbReference>
<comment type="catalytic activity">
    <reaction evidence="10">
        <text>ATP + H2O = ADP + phosphate + H(+)</text>
        <dbReference type="Rhea" id="RHEA:13065"/>
        <dbReference type="ChEBI" id="CHEBI:15377"/>
        <dbReference type="ChEBI" id="CHEBI:15378"/>
        <dbReference type="ChEBI" id="CHEBI:30616"/>
        <dbReference type="ChEBI" id="CHEBI:43474"/>
        <dbReference type="ChEBI" id="CHEBI:456216"/>
        <dbReference type="EC" id="3.6.4.13"/>
    </reaction>
</comment>
<dbReference type="InterPro" id="IPR011545">
    <property type="entry name" value="DEAD/DEAH_box_helicase_dom"/>
</dbReference>
<dbReference type="GO" id="GO:0003724">
    <property type="term" value="F:RNA helicase activity"/>
    <property type="evidence" value="ECO:0007669"/>
    <property type="project" value="UniProtKB-EC"/>
</dbReference>
<dbReference type="SUPFAM" id="SSF52540">
    <property type="entry name" value="P-loop containing nucleoside triphosphate hydrolases"/>
    <property type="match status" value="1"/>
</dbReference>